<gene>
    <name evidence="2" type="ORF">COT33_00345</name>
</gene>
<organism evidence="2 3">
    <name type="scientific">Candidatus Nealsonbacteria bacterium CG08_land_8_20_14_0_20_38_20</name>
    <dbReference type="NCBI Taxonomy" id="1974705"/>
    <lineage>
        <taxon>Bacteria</taxon>
        <taxon>Candidatus Nealsoniibacteriota</taxon>
    </lineage>
</organism>
<sequence>MAVKLGGSPGTTTPAVHQWRFEEGSGSTVANTSKPATGWRPNWQYYSPITITNSGSSNLTDYQILVATDTQALISAGKMRSDCGDIRFGDSSGRDLPHWLESDCNTASTKIWVKVPTLPGSVSSNIYMYYGNPSASSASNGTNTFDQFDTTAVQKQNVGITEIGTPHTATSITTYRIQSDIAIQNGPSSMNIYYQINSGGWVSFGSLTTSAYAACTQWHTVNTTQSVNTNDVIYWAIAVSNNAACSKNRIIRKYAESEPTATVGSEQSTKLAEMKLRLNEGTGSTAYDSTFQNRDCTISGASWTTGIIGKGLAFDGDDYVSCGNIGNVQSLSFWLAPYNLTQKVLDLDGGTNYIELVSGKIDLQGSGWSSPVLYINGSKVGLDSNLQSVSTIRAYEWYHIEIVNGADISATAANFGKVGANYFAGLMDEIVSYDYARSSSDVLVDYNAGFGIRFK</sequence>
<dbReference type="InterPro" id="IPR018765">
    <property type="entry name" value="DUF2341"/>
</dbReference>
<dbReference type="Gene3D" id="2.60.120.200">
    <property type="match status" value="1"/>
</dbReference>
<dbReference type="EMBL" id="PEYD01000005">
    <property type="protein sequence ID" value="PIS39752.1"/>
    <property type="molecule type" value="Genomic_DNA"/>
</dbReference>
<name>A0A2H0YPS1_9BACT</name>
<proteinExistence type="predicted"/>
<dbReference type="Pfam" id="PF10102">
    <property type="entry name" value="DUF2341"/>
    <property type="match status" value="1"/>
</dbReference>
<accession>A0A2H0YPS1</accession>
<evidence type="ECO:0000259" key="1">
    <source>
        <dbReference type="Pfam" id="PF10102"/>
    </source>
</evidence>
<protein>
    <recommendedName>
        <fullName evidence="1">DUF2341 domain-containing protein</fullName>
    </recommendedName>
</protein>
<dbReference type="Proteomes" id="UP000230088">
    <property type="component" value="Unassembled WGS sequence"/>
</dbReference>
<feature type="domain" description="DUF2341" evidence="1">
    <location>
        <begin position="82"/>
        <end position="152"/>
    </location>
</feature>
<dbReference type="AlphaFoldDB" id="A0A2H0YPS1"/>
<evidence type="ECO:0000313" key="3">
    <source>
        <dbReference type="Proteomes" id="UP000230088"/>
    </source>
</evidence>
<reference evidence="3" key="1">
    <citation type="submission" date="2017-09" db="EMBL/GenBank/DDBJ databases">
        <title>Depth-based differentiation of microbial function through sediment-hosted aquifers and enrichment of novel symbionts in the deep terrestrial subsurface.</title>
        <authorList>
            <person name="Probst A.J."/>
            <person name="Ladd B."/>
            <person name="Jarett J.K."/>
            <person name="Geller-Mcgrath D.E."/>
            <person name="Sieber C.M.K."/>
            <person name="Emerson J.B."/>
            <person name="Anantharaman K."/>
            <person name="Thomas B.C."/>
            <person name="Malmstrom R."/>
            <person name="Stieglmeier M."/>
            <person name="Klingl A."/>
            <person name="Woyke T."/>
            <person name="Ryan C.M."/>
            <person name="Banfield J.F."/>
        </authorList>
    </citation>
    <scope>NUCLEOTIDE SEQUENCE [LARGE SCALE GENOMIC DNA]</scope>
</reference>
<dbReference type="SUPFAM" id="SSF49899">
    <property type="entry name" value="Concanavalin A-like lectins/glucanases"/>
    <property type="match status" value="1"/>
</dbReference>
<evidence type="ECO:0000313" key="2">
    <source>
        <dbReference type="EMBL" id="PIS39752.1"/>
    </source>
</evidence>
<comment type="caution">
    <text evidence="2">The sequence shown here is derived from an EMBL/GenBank/DDBJ whole genome shotgun (WGS) entry which is preliminary data.</text>
</comment>
<dbReference type="InterPro" id="IPR013320">
    <property type="entry name" value="ConA-like_dom_sf"/>
</dbReference>